<dbReference type="PROSITE" id="PS51194">
    <property type="entry name" value="HELICASE_CTER"/>
    <property type="match status" value="1"/>
</dbReference>
<dbReference type="InterPro" id="IPR059032">
    <property type="entry name" value="WHD_DDX60"/>
</dbReference>
<dbReference type="GO" id="GO:0016787">
    <property type="term" value="F:hydrolase activity"/>
    <property type="evidence" value="ECO:0007669"/>
    <property type="project" value="UniProtKB-KW"/>
</dbReference>
<keyword evidence="3" id="KW-0347">Helicase</keyword>
<dbReference type="InterPro" id="IPR014001">
    <property type="entry name" value="Helicase_ATP-bd"/>
</dbReference>
<evidence type="ECO:0000259" key="7">
    <source>
        <dbReference type="PROSITE" id="PS51194"/>
    </source>
</evidence>
<feature type="domain" description="Helicase ATP-binding" evidence="6">
    <location>
        <begin position="766"/>
        <end position="958"/>
    </location>
</feature>
<dbReference type="Pfam" id="PF23002">
    <property type="entry name" value="PIN-like_DDX60"/>
    <property type="match status" value="1"/>
</dbReference>
<dbReference type="Proteomes" id="UP000663843">
    <property type="component" value="Unassembled WGS sequence"/>
</dbReference>
<dbReference type="InterPro" id="IPR001650">
    <property type="entry name" value="Helicase_C-like"/>
</dbReference>
<feature type="region of interest" description="Disordered" evidence="5">
    <location>
        <begin position="1195"/>
        <end position="1227"/>
    </location>
</feature>
<feature type="domain" description="Helicase C-terminal" evidence="7">
    <location>
        <begin position="1234"/>
        <end position="1385"/>
    </location>
</feature>
<evidence type="ECO:0000256" key="2">
    <source>
        <dbReference type="ARBA" id="ARBA00022801"/>
    </source>
</evidence>
<dbReference type="SMART" id="SM00487">
    <property type="entry name" value="DEXDc"/>
    <property type="match status" value="1"/>
</dbReference>
<dbReference type="InterPro" id="IPR011545">
    <property type="entry name" value="DEAD/DEAH_box_helicase_dom"/>
</dbReference>
<dbReference type="InterPro" id="IPR052431">
    <property type="entry name" value="SKI2_subfamily_helicases"/>
</dbReference>
<dbReference type="Pfam" id="PF00270">
    <property type="entry name" value="DEAD"/>
    <property type="match status" value="1"/>
</dbReference>
<feature type="compositionally biased region" description="Basic and acidic residues" evidence="5">
    <location>
        <begin position="1748"/>
        <end position="1757"/>
    </location>
</feature>
<dbReference type="PANTHER" id="PTHR44533">
    <property type="entry name" value="DEAD/H RNA HELICASE, PUTATIVE-RELATED"/>
    <property type="match status" value="1"/>
</dbReference>
<evidence type="ECO:0000259" key="6">
    <source>
        <dbReference type="PROSITE" id="PS51192"/>
    </source>
</evidence>
<dbReference type="Gene3D" id="3.40.50.300">
    <property type="entry name" value="P-loop containing nucleotide triphosphate hydrolases"/>
    <property type="match status" value="2"/>
</dbReference>
<comment type="caution">
    <text evidence="8">The sequence shown here is derived from an EMBL/GenBank/DDBJ whole genome shotgun (WGS) entry which is preliminary data.</text>
</comment>
<feature type="compositionally biased region" description="Acidic residues" evidence="5">
    <location>
        <begin position="1715"/>
        <end position="1726"/>
    </location>
</feature>
<organism evidence="8 9">
    <name type="scientific">Rhizoctonia solani</name>
    <dbReference type="NCBI Taxonomy" id="456999"/>
    <lineage>
        <taxon>Eukaryota</taxon>
        <taxon>Fungi</taxon>
        <taxon>Dikarya</taxon>
        <taxon>Basidiomycota</taxon>
        <taxon>Agaricomycotina</taxon>
        <taxon>Agaricomycetes</taxon>
        <taxon>Cantharellales</taxon>
        <taxon>Ceratobasidiaceae</taxon>
        <taxon>Rhizoctonia</taxon>
    </lineage>
</organism>
<dbReference type="GO" id="GO:0005524">
    <property type="term" value="F:ATP binding"/>
    <property type="evidence" value="ECO:0007669"/>
    <property type="project" value="UniProtKB-KW"/>
</dbReference>
<dbReference type="SMART" id="SM00490">
    <property type="entry name" value="HELICc"/>
    <property type="match status" value="1"/>
</dbReference>
<accession>A0A8H3HRD1</accession>
<dbReference type="GO" id="GO:0003676">
    <property type="term" value="F:nucleic acid binding"/>
    <property type="evidence" value="ECO:0007669"/>
    <property type="project" value="InterPro"/>
</dbReference>
<keyword evidence="2" id="KW-0378">Hydrolase</keyword>
<dbReference type="PANTHER" id="PTHR44533:SF4">
    <property type="entry name" value="DEAD_H RNA HELICASE, PUTATIVE-RELATED"/>
    <property type="match status" value="1"/>
</dbReference>
<proteinExistence type="predicted"/>
<gene>
    <name evidence="8" type="ORF">RDB_LOCUS201997</name>
</gene>
<evidence type="ECO:0000256" key="5">
    <source>
        <dbReference type="SAM" id="MobiDB-lite"/>
    </source>
</evidence>
<dbReference type="PROSITE" id="PS51192">
    <property type="entry name" value="HELICASE_ATP_BIND_1"/>
    <property type="match status" value="1"/>
</dbReference>
<protein>
    <recommendedName>
        <fullName evidence="10">DEAD/DEAH box helicase</fullName>
    </recommendedName>
</protein>
<feature type="region of interest" description="Disordered" evidence="5">
    <location>
        <begin position="523"/>
        <end position="577"/>
    </location>
</feature>
<evidence type="ECO:0000256" key="3">
    <source>
        <dbReference type="ARBA" id="ARBA00022806"/>
    </source>
</evidence>
<dbReference type="Pfam" id="PF00271">
    <property type="entry name" value="Helicase_C"/>
    <property type="match status" value="1"/>
</dbReference>
<reference evidence="8" key="1">
    <citation type="submission" date="2021-01" db="EMBL/GenBank/DDBJ databases">
        <authorList>
            <person name="Kaushik A."/>
        </authorList>
    </citation>
    <scope>NUCLEOTIDE SEQUENCE</scope>
    <source>
        <strain evidence="8">AG2-2IIIB</strain>
    </source>
</reference>
<evidence type="ECO:0000313" key="9">
    <source>
        <dbReference type="Proteomes" id="UP000663843"/>
    </source>
</evidence>
<dbReference type="InterPro" id="IPR055124">
    <property type="entry name" value="PIN-like_DDX60"/>
</dbReference>
<evidence type="ECO:0000313" key="8">
    <source>
        <dbReference type="EMBL" id="CAE6542924.1"/>
    </source>
</evidence>
<dbReference type="EMBL" id="CAJMWT010010745">
    <property type="protein sequence ID" value="CAE6542924.1"/>
    <property type="molecule type" value="Genomic_DNA"/>
</dbReference>
<feature type="compositionally biased region" description="Basic and acidic residues" evidence="5">
    <location>
        <begin position="1195"/>
        <end position="1207"/>
    </location>
</feature>
<evidence type="ECO:0008006" key="10">
    <source>
        <dbReference type="Google" id="ProtNLM"/>
    </source>
</evidence>
<dbReference type="SUPFAM" id="SSF52540">
    <property type="entry name" value="P-loop containing nucleoside triphosphate hydrolases"/>
    <property type="match status" value="1"/>
</dbReference>
<feature type="compositionally biased region" description="Basic and acidic residues" evidence="5">
    <location>
        <begin position="536"/>
        <end position="549"/>
    </location>
</feature>
<dbReference type="GO" id="GO:0005737">
    <property type="term" value="C:cytoplasm"/>
    <property type="evidence" value="ECO:0007669"/>
    <property type="project" value="TreeGrafter"/>
</dbReference>
<dbReference type="Pfam" id="PF26076">
    <property type="entry name" value="WHD_DDX60"/>
    <property type="match status" value="1"/>
</dbReference>
<evidence type="ECO:0000256" key="1">
    <source>
        <dbReference type="ARBA" id="ARBA00022741"/>
    </source>
</evidence>
<name>A0A8H3HRD1_9AGAM</name>
<sequence>MDTQKLKQILAEVDEWIHKRRPRWMDLVGDYAGDEFFVVDGDSLCQVVLDDELVAVGRDQPTFQILHAVYRLEQEILQLKQRNCNFEIVFFEANKHGTILTGSSDFVTASRYLARETMKSHVFQLSAKADIQSAAFQDLEDPMWHEYVLAKQPMFVLLHAGPPLDTVADSNDNAALSRTLIPRTFFRNLLASRIAVSTLNQIKYVDAKVLSFVYERERLVEIADGQPQAWLQISSDASRLCEDSLETALPRPTPTSPPDNRLSWLINSTKGMLAESQDPMDEAFAFIFVAAQLALAHMSVQQRALNQCVVDPGISEYLKSSFYPAIFRHLGANLVNPAFFPDLDGNLFLILLNCTLKLPGGSLDDAFGENLAQDVSSAWQTAGLSIPNLGILSSQFAFTPHQAVKVPLPTLDLLPFSHPVFDKYLPYIATLSEDQKSDEMLKRTRIEALCDGPFVDEKHWHNDKSILPKHLGGSDDRAQVTDWERRKRLRRDQRFMANLQRHAQTMIGAKGQPIKRIVITEVGASSASSSSRPVKHPKEPTPRQPEPKPNKPGKGAKSKPPQLTSAQKLKAKIEAEKQTKKLSEDDAWWKSQLKEIAGLEDMEERFRRVDLVLQGKRAETGWLNVEVSLYRINLLLESWITHERKEDESICEDHTVRILQAIHQLRQHRSLFPAAVNIICQILDVLGFGSLTPPKAAVQDERELSFKFVKLTKSKSGRLLHPYLRIKSSPIEFQLKAYGAFMDRSMDSAPDPRVGFEPDGWQRKVLDRIDRNESTLVVAPTSAGKTFSSFYAMEKVLRESNEGIIVYVSPTKALCQQIAADVYARFSKNMKGKTVWAIHTRDFRVHDPLRTQILVTVPDILSIMLLSVRSLCSIYLMETEVLTTILFLFQKPSLSRVWVPRLKYIILDEIHSIGQLEGGQVWEHIILLSTCPILGLSATVGQPEAFSEWLGSVQKEHKKEYAMIEHKYRYSHLRKYIWEMPNMQSLKRFTGLKSSPVDDCYLRVLHPMSALLLGGRTMPPDLALESQDCLSLYSMMVKCTTQGELQHLHPCVFFQGKDKDFLAQIDVIRYEEALKAIVESWMNANNSNAIDSPYQKLLRELEADMSRSGSIDKLEDAHSPSTAIEGFIHLLHKLNSNGDLPCLAFNFDRAGCEKFAIALTEALIKAENTWRKSNRQWLQKIEQWEAWKANAKVRQREAERASRRKPDEPEEDQSGRWENTFDPTDPSPEFSFANLRSGYSKEELANDVADQKWQQNPWPEYLIEALRRGIAVHHAGMPKGYRVLVESLFRLGYCRVVISTGTLALGINAPAKSAIFLGDSPFLTALMYRQCAGRAGRRGYDLLGKVIFYNLPLDRIHRLMLSRLPPLTGNWPLTTTLCLRLFNLLTGSDEAYAAVTAIDSFMRLPRLSLSSDQTRNEVLHHMRFSIEYLRRLRLLSGDGRVTALFGAVGHLYYEEPGNLVFASLVRSGIIHRLCSKYRTNQRETEANIIHLVATLFARLPLPYFASSQHVLKRLRSSLPSLIQLPPLPTYIQRAMQQYNAETLEIFGTYAITYAHQHLKKTPDNVLPLSRHEIEASVAVTEGKLGHTLKEYSFKYLAARSAFVANSGHNDSFKSVAELCRSTRSGLSLNSHNVPSFDYEAPVNAYALDYWQHESVRPLIEANGLRKGEIWFVLQNFSMALATILASLRVLLIDRVADPTPEPEQEAKPRLKSANWDEEMSGEEEDESKTQVPNPKKETGMEDEGDDKEEARAERELLDGLEITSRPADVPEEDWVVYEAFQSVTNEFYEKWKKMWA</sequence>
<evidence type="ECO:0000256" key="4">
    <source>
        <dbReference type="ARBA" id="ARBA00022840"/>
    </source>
</evidence>
<dbReference type="GO" id="GO:0004386">
    <property type="term" value="F:helicase activity"/>
    <property type="evidence" value="ECO:0007669"/>
    <property type="project" value="UniProtKB-KW"/>
</dbReference>
<dbReference type="InterPro" id="IPR027417">
    <property type="entry name" value="P-loop_NTPase"/>
</dbReference>
<feature type="region of interest" description="Disordered" evidence="5">
    <location>
        <begin position="1699"/>
        <end position="1765"/>
    </location>
</feature>
<keyword evidence="4" id="KW-0067">ATP-binding</keyword>
<keyword evidence="1" id="KW-0547">Nucleotide-binding</keyword>